<protein>
    <submittedName>
        <fullName evidence="2">Carbohydrate ABC transporter permease</fullName>
    </submittedName>
</protein>
<dbReference type="Proteomes" id="UP000295157">
    <property type="component" value="Unassembled WGS sequence"/>
</dbReference>
<dbReference type="AlphaFoldDB" id="A0A4R4MY68"/>
<keyword evidence="1" id="KW-1133">Transmembrane helix</keyword>
<evidence type="ECO:0000313" key="3">
    <source>
        <dbReference type="Proteomes" id="UP000295157"/>
    </source>
</evidence>
<keyword evidence="1" id="KW-0812">Transmembrane</keyword>
<proteinExistence type="predicted"/>
<keyword evidence="1" id="KW-0472">Membrane</keyword>
<sequence>MSLPMRLRRAGMYILLTAIALVFVGPFLILLSAGLKPAGQAVFS</sequence>
<name>A0A4R4MY68_9ACTN</name>
<keyword evidence="3" id="KW-1185">Reference proteome</keyword>
<evidence type="ECO:0000256" key="1">
    <source>
        <dbReference type="SAM" id="Phobius"/>
    </source>
</evidence>
<dbReference type="EMBL" id="SMJZ01000165">
    <property type="protein sequence ID" value="TDC01228.1"/>
    <property type="molecule type" value="Genomic_DNA"/>
</dbReference>
<feature type="transmembrane region" description="Helical" evidence="1">
    <location>
        <begin position="12"/>
        <end position="35"/>
    </location>
</feature>
<evidence type="ECO:0000313" key="2">
    <source>
        <dbReference type="EMBL" id="TDC01228.1"/>
    </source>
</evidence>
<feature type="non-terminal residue" evidence="2">
    <location>
        <position position="44"/>
    </location>
</feature>
<comment type="caution">
    <text evidence="2">The sequence shown here is derived from an EMBL/GenBank/DDBJ whole genome shotgun (WGS) entry which is preliminary data.</text>
</comment>
<reference evidence="2 3" key="1">
    <citation type="submission" date="2019-02" db="EMBL/GenBank/DDBJ databases">
        <title>Draft genome sequences of novel Actinobacteria.</title>
        <authorList>
            <person name="Sahin N."/>
            <person name="Ay H."/>
            <person name="Saygin H."/>
        </authorList>
    </citation>
    <scope>NUCLEOTIDE SEQUENCE [LARGE SCALE GENOMIC DNA]</scope>
    <source>
        <strain evidence="2 3">KC201</strain>
    </source>
</reference>
<organism evidence="2 3">
    <name type="scientific">Nonomuraea longispora</name>
    <dbReference type="NCBI Taxonomy" id="1848320"/>
    <lineage>
        <taxon>Bacteria</taxon>
        <taxon>Bacillati</taxon>
        <taxon>Actinomycetota</taxon>
        <taxon>Actinomycetes</taxon>
        <taxon>Streptosporangiales</taxon>
        <taxon>Streptosporangiaceae</taxon>
        <taxon>Nonomuraea</taxon>
    </lineage>
</organism>
<accession>A0A4R4MY68</accession>
<gene>
    <name evidence="2" type="ORF">E1267_32575</name>
</gene>